<dbReference type="RefSeq" id="WP_236091381.1">
    <property type="nucleotide sequence ID" value="NZ_JAKGSG010000065.1"/>
</dbReference>
<name>A0AA41U9B5_9MICO</name>
<dbReference type="Proteomes" id="UP001165405">
    <property type="component" value="Unassembled WGS sequence"/>
</dbReference>
<comment type="subcellular location">
    <subcellularLocation>
        <location evidence="2">Cytoplasm</location>
    </subcellularLocation>
</comment>
<accession>A0AA41U9B5</accession>
<keyword evidence="4" id="KW-1185">Reference proteome</keyword>
<dbReference type="PANTHER" id="PTHR12598">
    <property type="entry name" value="COPPER HOMEOSTASIS PROTEIN CUTC"/>
    <property type="match status" value="1"/>
</dbReference>
<dbReference type="InterPro" id="IPR005627">
    <property type="entry name" value="CutC-like"/>
</dbReference>
<protein>
    <recommendedName>
        <fullName evidence="2">PF03932 family protein CutC</fullName>
    </recommendedName>
</protein>
<dbReference type="InterPro" id="IPR036822">
    <property type="entry name" value="CutC-like_dom_sf"/>
</dbReference>
<dbReference type="GO" id="GO:0005737">
    <property type="term" value="C:cytoplasm"/>
    <property type="evidence" value="ECO:0007669"/>
    <property type="project" value="UniProtKB-SubCell"/>
</dbReference>
<dbReference type="PANTHER" id="PTHR12598:SF0">
    <property type="entry name" value="COPPER HOMEOSTASIS PROTEIN CUTC HOMOLOG"/>
    <property type="match status" value="1"/>
</dbReference>
<keyword evidence="2" id="KW-0963">Cytoplasm</keyword>
<evidence type="ECO:0000313" key="3">
    <source>
        <dbReference type="EMBL" id="MCF4123631.1"/>
    </source>
</evidence>
<dbReference type="EMBL" id="JAKGSG010000065">
    <property type="protein sequence ID" value="MCF4123631.1"/>
    <property type="molecule type" value="Genomic_DNA"/>
</dbReference>
<dbReference type="Pfam" id="PF03932">
    <property type="entry name" value="CutC"/>
    <property type="match status" value="1"/>
</dbReference>
<comment type="caution">
    <text evidence="3">The sequence shown here is derived from an EMBL/GenBank/DDBJ whole genome shotgun (WGS) entry which is preliminary data.</text>
</comment>
<reference evidence="3" key="1">
    <citation type="submission" date="2022-01" db="EMBL/GenBank/DDBJ databases">
        <title>Antribacter sp. nov., isolated from Guizhou of China.</title>
        <authorList>
            <person name="Chengliang C."/>
            <person name="Ya Z."/>
        </authorList>
    </citation>
    <scope>NUCLEOTIDE SEQUENCE</scope>
    <source>
        <strain evidence="3">KLBMP 9083</strain>
    </source>
</reference>
<comment type="similarity">
    <text evidence="1 2">Belongs to the CutC family.</text>
</comment>
<dbReference type="AlphaFoldDB" id="A0AA41U9B5"/>
<evidence type="ECO:0000256" key="1">
    <source>
        <dbReference type="ARBA" id="ARBA00007768"/>
    </source>
</evidence>
<evidence type="ECO:0000313" key="4">
    <source>
        <dbReference type="Proteomes" id="UP001165405"/>
    </source>
</evidence>
<dbReference type="GO" id="GO:0005507">
    <property type="term" value="F:copper ion binding"/>
    <property type="evidence" value="ECO:0007669"/>
    <property type="project" value="TreeGrafter"/>
</dbReference>
<dbReference type="Gene3D" id="3.20.20.380">
    <property type="entry name" value="Copper homeostasis (CutC) domain"/>
    <property type="match status" value="1"/>
</dbReference>
<proteinExistence type="inferred from homology"/>
<organism evidence="3 4">
    <name type="scientific">Antribacter soli</name>
    <dbReference type="NCBI Taxonomy" id="2910976"/>
    <lineage>
        <taxon>Bacteria</taxon>
        <taxon>Bacillati</taxon>
        <taxon>Actinomycetota</taxon>
        <taxon>Actinomycetes</taxon>
        <taxon>Micrococcales</taxon>
        <taxon>Promicromonosporaceae</taxon>
        <taxon>Antribacter</taxon>
    </lineage>
</organism>
<dbReference type="SUPFAM" id="SSF110395">
    <property type="entry name" value="CutC-like"/>
    <property type="match status" value="1"/>
</dbReference>
<dbReference type="HAMAP" id="MF_00795">
    <property type="entry name" value="CutC"/>
    <property type="match status" value="1"/>
</dbReference>
<evidence type="ECO:0000256" key="2">
    <source>
        <dbReference type="HAMAP-Rule" id="MF_00795"/>
    </source>
</evidence>
<comment type="caution">
    <text evidence="2">Once thought to be involved in copper homeostasis, experiments in E.coli have shown this is not the case.</text>
</comment>
<gene>
    <name evidence="2" type="primary">cutC</name>
    <name evidence="3" type="ORF">L1785_21955</name>
</gene>
<sequence length="272" mass="26694">MPSQPVAPDDSAAPVAPVALELAVQDPVGALIAARVGAARVELCTALGATGGLTPSTGLLEATLDALRVTGDPSDTGVHVLVRPRPGGFVYDSVEVAVQTRDARAAVASGAAGVVVGALLPSGVVDVAALRALVDAARSADAGAEVTFHRAIDTLADPVAALDVLAGQGVTRVLTSGGAARAIDGLDRLAELAARGRELGVQIMAGGGVRPEDVAALVGAGVHAVHLSAKRVVVDDGGPGGGGDGGYETTDEAVATAAAEALRVVEEANLPK</sequence>